<keyword evidence="6" id="KW-1185">Reference proteome</keyword>
<protein>
    <submittedName>
        <fullName evidence="5">Halocyanin</fullName>
    </submittedName>
</protein>
<dbReference type="PROSITE" id="PS51318">
    <property type="entry name" value="TAT"/>
    <property type="match status" value="1"/>
</dbReference>
<evidence type="ECO:0000313" key="5">
    <source>
        <dbReference type="EMBL" id="MXV61979.1"/>
    </source>
</evidence>
<dbReference type="InterPro" id="IPR000923">
    <property type="entry name" value="BlueCu_1"/>
</dbReference>
<gene>
    <name evidence="5" type="ORF">GS429_07890</name>
</gene>
<dbReference type="SUPFAM" id="SSF49503">
    <property type="entry name" value="Cupredoxins"/>
    <property type="match status" value="2"/>
</dbReference>
<dbReference type="EMBL" id="WUYX01000027">
    <property type="protein sequence ID" value="MXV61979.1"/>
    <property type="molecule type" value="Genomic_DNA"/>
</dbReference>
<feature type="compositionally biased region" description="Acidic residues" evidence="3">
    <location>
        <begin position="46"/>
        <end position="72"/>
    </location>
</feature>
<evidence type="ECO:0000313" key="6">
    <source>
        <dbReference type="Proteomes" id="UP000434101"/>
    </source>
</evidence>
<feature type="region of interest" description="Disordered" evidence="3">
    <location>
        <begin position="161"/>
        <end position="183"/>
    </location>
</feature>
<dbReference type="GO" id="GO:0009055">
    <property type="term" value="F:electron transfer activity"/>
    <property type="evidence" value="ECO:0007669"/>
    <property type="project" value="InterPro"/>
</dbReference>
<proteinExistence type="predicted"/>
<accession>A0A6B0VN39</accession>
<name>A0A6B0VN39_9EURY</name>
<reference evidence="5 6" key="1">
    <citation type="submission" date="2020-01" db="EMBL/GenBank/DDBJ databases">
        <title>Natronorubrum sp. JWXQ-INN 674 isolated from Inner Mongolia Autonomous Region of China.</title>
        <authorList>
            <person name="Xue Q."/>
        </authorList>
    </citation>
    <scope>NUCLEOTIDE SEQUENCE [LARGE SCALE GENOMIC DNA]</scope>
    <source>
        <strain evidence="5 6">JWXQ-INN-674</strain>
    </source>
</reference>
<dbReference type="RefSeq" id="WP_160064331.1">
    <property type="nucleotide sequence ID" value="NZ_WUYX01000027.1"/>
</dbReference>
<feature type="domain" description="Blue (type 1) copper" evidence="4">
    <location>
        <begin position="210"/>
        <end position="294"/>
    </location>
</feature>
<dbReference type="InterPro" id="IPR006311">
    <property type="entry name" value="TAT_signal"/>
</dbReference>
<feature type="region of interest" description="Disordered" evidence="3">
    <location>
        <begin position="29"/>
        <end position="76"/>
    </location>
</feature>
<organism evidence="5 6">
    <name type="scientific">Natronorubrum halalkaliphilum</name>
    <dbReference type="NCBI Taxonomy" id="2691917"/>
    <lineage>
        <taxon>Archaea</taxon>
        <taxon>Methanobacteriati</taxon>
        <taxon>Methanobacteriota</taxon>
        <taxon>Stenosarchaea group</taxon>
        <taxon>Halobacteria</taxon>
        <taxon>Halobacteriales</taxon>
        <taxon>Natrialbaceae</taxon>
        <taxon>Natronorubrum</taxon>
    </lineage>
</organism>
<dbReference type="PANTHER" id="PTHR36507">
    <property type="entry name" value="BLL1555 PROTEIN"/>
    <property type="match status" value="1"/>
</dbReference>
<dbReference type="OrthoDB" id="11088at2157"/>
<comment type="caution">
    <text evidence="5">The sequence shown here is derived from an EMBL/GenBank/DDBJ whole genome shotgun (WGS) entry which is preliminary data.</text>
</comment>
<feature type="domain" description="Blue (type 1) copper" evidence="4">
    <location>
        <begin position="69"/>
        <end position="155"/>
    </location>
</feature>
<keyword evidence="2" id="KW-0186">Copper</keyword>
<dbReference type="GO" id="GO:0005507">
    <property type="term" value="F:copper ion binding"/>
    <property type="evidence" value="ECO:0007669"/>
    <property type="project" value="InterPro"/>
</dbReference>
<evidence type="ECO:0000256" key="2">
    <source>
        <dbReference type="ARBA" id="ARBA00023008"/>
    </source>
</evidence>
<evidence type="ECO:0000256" key="1">
    <source>
        <dbReference type="ARBA" id="ARBA00022723"/>
    </source>
</evidence>
<dbReference type="PROSITE" id="PS51257">
    <property type="entry name" value="PROKAR_LIPOPROTEIN"/>
    <property type="match status" value="1"/>
</dbReference>
<dbReference type="Pfam" id="PF00127">
    <property type="entry name" value="Copper-bind"/>
    <property type="match status" value="2"/>
</dbReference>
<dbReference type="Proteomes" id="UP000434101">
    <property type="component" value="Unassembled WGS sequence"/>
</dbReference>
<dbReference type="Gene3D" id="2.60.40.420">
    <property type="entry name" value="Cupredoxins - blue copper proteins"/>
    <property type="match status" value="2"/>
</dbReference>
<dbReference type="AlphaFoldDB" id="A0A6B0VN39"/>
<evidence type="ECO:0000259" key="4">
    <source>
        <dbReference type="Pfam" id="PF00127"/>
    </source>
</evidence>
<sequence>MSERRLSRRRLLAVAGNGAALSTAALAGCLGDDNEDDASSNGDNEGSSDDDGTDGNDVVEIETREGDEDGDEPSFVFDPDRVEIEAGTTVRWVNTDGIYHTVTSTDSLEQKTPGDEFDAEIASQGDTFEWTPGEDGVQHYYCKPHAGFMDGTIVVGDAESENADDADDDTDADETDADDATSETIDEEFVDMTGEDGVEIETRAGDGDDEPNFVFDPAFVTVDEGTTIEWVNTDGVFHTVTSTESIDDRSGGGDVFDATIGSEGDIFEWTAEGAGTQPYYCSPHAGFMYGALEIV</sequence>
<dbReference type="InterPro" id="IPR052721">
    <property type="entry name" value="ET_Amicyanin"/>
</dbReference>
<dbReference type="InterPro" id="IPR008972">
    <property type="entry name" value="Cupredoxin"/>
</dbReference>
<evidence type="ECO:0000256" key="3">
    <source>
        <dbReference type="SAM" id="MobiDB-lite"/>
    </source>
</evidence>
<keyword evidence="1" id="KW-0479">Metal-binding</keyword>
<dbReference type="PANTHER" id="PTHR36507:SF1">
    <property type="entry name" value="BLL1555 PROTEIN"/>
    <property type="match status" value="1"/>
</dbReference>